<accession>A0A8H6AUC4</accession>
<dbReference type="GeneID" id="59259207"/>
<keyword evidence="1" id="KW-0472">Membrane</keyword>
<dbReference type="Proteomes" id="UP000531561">
    <property type="component" value="Unassembled WGS sequence"/>
</dbReference>
<keyword evidence="1" id="KW-1133">Transmembrane helix</keyword>
<dbReference type="EMBL" id="JABFCT010000008">
    <property type="protein sequence ID" value="KAF5873664.1"/>
    <property type="molecule type" value="Genomic_DNA"/>
</dbReference>
<dbReference type="AlphaFoldDB" id="A0A8H6AUC4"/>
<gene>
    <name evidence="2" type="ORF">Bfra_005128</name>
</gene>
<name>A0A8H6AUC4_9HELO</name>
<keyword evidence="3" id="KW-1185">Reference proteome</keyword>
<feature type="transmembrane region" description="Helical" evidence="1">
    <location>
        <begin position="21"/>
        <end position="38"/>
    </location>
</feature>
<keyword evidence="1" id="KW-0812">Transmembrane</keyword>
<organism evidence="2 3">
    <name type="scientific">Botrytis fragariae</name>
    <dbReference type="NCBI Taxonomy" id="1964551"/>
    <lineage>
        <taxon>Eukaryota</taxon>
        <taxon>Fungi</taxon>
        <taxon>Dikarya</taxon>
        <taxon>Ascomycota</taxon>
        <taxon>Pezizomycotina</taxon>
        <taxon>Leotiomycetes</taxon>
        <taxon>Helotiales</taxon>
        <taxon>Sclerotiniaceae</taxon>
        <taxon>Botrytis</taxon>
    </lineage>
</organism>
<evidence type="ECO:0000313" key="3">
    <source>
        <dbReference type="Proteomes" id="UP000531561"/>
    </source>
</evidence>
<sequence length="73" mass="8157">MSVSPSNIEIKGLEKNKMVKFIVSIIGITGSIFFHATYPNRLIALSVEWENASNDRILGCHVLILICMQIPLQ</sequence>
<evidence type="ECO:0000256" key="1">
    <source>
        <dbReference type="SAM" id="Phobius"/>
    </source>
</evidence>
<dbReference type="RefSeq" id="XP_037192610.1">
    <property type="nucleotide sequence ID" value="XM_037335515.1"/>
</dbReference>
<evidence type="ECO:0000313" key="2">
    <source>
        <dbReference type="EMBL" id="KAF5873664.1"/>
    </source>
</evidence>
<proteinExistence type="predicted"/>
<protein>
    <submittedName>
        <fullName evidence="2">Uncharacterized protein</fullName>
    </submittedName>
</protein>
<reference evidence="2 3" key="1">
    <citation type="journal article" date="2020" name="Phytopathology">
        <title>A high-quality genome resource of Botrytis fragariae, a new and rapidly spreading fungal pathogen causing strawberry gray mold in the U.S.A.</title>
        <authorList>
            <person name="Wu Y."/>
            <person name="Saski C.A."/>
            <person name="Schnabel G."/>
            <person name="Xiao S."/>
            <person name="Hu M."/>
        </authorList>
    </citation>
    <scope>NUCLEOTIDE SEQUENCE [LARGE SCALE GENOMIC DNA]</scope>
    <source>
        <strain evidence="2 3">BVB16</strain>
    </source>
</reference>
<comment type="caution">
    <text evidence="2">The sequence shown here is derived from an EMBL/GenBank/DDBJ whole genome shotgun (WGS) entry which is preliminary data.</text>
</comment>